<keyword evidence="4" id="KW-1185">Reference proteome</keyword>
<reference evidence="1" key="1">
    <citation type="submission" date="2023-03" db="EMBL/GenBank/DDBJ databases">
        <title>a new species belonging to Providencia genus.</title>
        <authorList>
            <person name="Yang W."/>
            <person name="Hu F."/>
            <person name="Shen S."/>
            <person name="Ding L."/>
            <person name="Yin D."/>
        </authorList>
    </citation>
    <scope>NUCLEOTIDE SEQUENCE</scope>
    <source>
        <strain evidence="1">CRE-3FA-0001</strain>
    </source>
</reference>
<organism evidence="1 3">
    <name type="scientific">Providencia huashanensis</name>
    <dbReference type="NCBI Taxonomy" id="3037798"/>
    <lineage>
        <taxon>Bacteria</taxon>
        <taxon>Pseudomonadati</taxon>
        <taxon>Pseudomonadota</taxon>
        <taxon>Gammaproteobacteria</taxon>
        <taxon>Enterobacterales</taxon>
        <taxon>Morganellaceae</taxon>
        <taxon>Providencia</taxon>
    </lineage>
</organism>
<accession>A0AA42FJX8</accession>
<dbReference type="AlphaFoldDB" id="A0AA42FJX8"/>
<dbReference type="RefSeq" id="WP_042843316.1">
    <property type="nucleotide sequence ID" value="NZ_JARRYG010000021.1"/>
</dbReference>
<sequence>MLKQYRFTAKKIDFLLPSINHASEKQSTIYIYATGYFDNDEEIKKIKLDLTDLAVNSAPFTALLAFVFGSKGVDAKTGFVPPTELVFTCTENKWNKNTYDIVSLAIESEGLWPS</sequence>
<reference evidence="2" key="3">
    <citation type="journal article" date="2024" name="Int. J. Antimicrob. Agents">
        <title>Identification of a novel Providencia species showing multi-drug-resistant in three patients with hospital-acquired infection.</title>
        <authorList>
            <person name="Yang W."/>
            <person name="Chen J."/>
            <person name="Yang F."/>
            <person name="Ji P."/>
            <person name="Shen S."/>
            <person name="Yin D."/>
            <person name="Hu F."/>
        </authorList>
    </citation>
    <scope>NUCLEOTIDE SEQUENCE</scope>
    <source>
        <strain evidence="2">CRE-138-0111</strain>
    </source>
</reference>
<reference evidence="2" key="2">
    <citation type="submission" date="2023-07" db="EMBL/GenBank/DDBJ databases">
        <authorList>
            <person name="Yang W."/>
            <person name="Chen J."/>
            <person name="Ji P."/>
            <person name="Hu F."/>
        </authorList>
    </citation>
    <scope>NUCLEOTIDE SEQUENCE</scope>
    <source>
        <strain evidence="2">CRE-138-0111</strain>
    </source>
</reference>
<dbReference type="Proteomes" id="UP001176478">
    <property type="component" value="Unassembled WGS sequence"/>
</dbReference>
<gene>
    <name evidence="1" type="ORF">P7V44_17325</name>
    <name evidence="2" type="ORF">Q5E86_13845</name>
</gene>
<evidence type="ECO:0000313" key="2">
    <source>
        <dbReference type="EMBL" id="MDO7857409.1"/>
    </source>
</evidence>
<dbReference type="Proteomes" id="UP001156701">
    <property type="component" value="Unassembled WGS sequence"/>
</dbReference>
<dbReference type="EMBL" id="JAUQTG010000008">
    <property type="protein sequence ID" value="MDO7857409.1"/>
    <property type="molecule type" value="Genomic_DNA"/>
</dbReference>
<dbReference type="EMBL" id="JARRYG010000021">
    <property type="protein sequence ID" value="MDG4697993.1"/>
    <property type="molecule type" value="Genomic_DNA"/>
</dbReference>
<evidence type="ECO:0000313" key="4">
    <source>
        <dbReference type="Proteomes" id="UP001176478"/>
    </source>
</evidence>
<evidence type="ECO:0000313" key="1">
    <source>
        <dbReference type="EMBL" id="MDG4697993.1"/>
    </source>
</evidence>
<protein>
    <submittedName>
        <fullName evidence="1">Uncharacterized protein</fullName>
    </submittedName>
</protein>
<evidence type="ECO:0000313" key="3">
    <source>
        <dbReference type="Proteomes" id="UP001156701"/>
    </source>
</evidence>
<name>A0AA42FJX8_9GAMM</name>
<comment type="caution">
    <text evidence="1">The sequence shown here is derived from an EMBL/GenBank/DDBJ whole genome shotgun (WGS) entry which is preliminary data.</text>
</comment>
<proteinExistence type="predicted"/>